<feature type="non-terminal residue" evidence="1">
    <location>
        <position position="1"/>
    </location>
</feature>
<sequence length="90" mass="10022">LLFWSSIPFLLSVPVGPSFHGPYWTSFPRSLLDSSAYLINGPFLNHMTLCAQSSVLRVNVSSCVAVLDSALFCWFVTSLPFFKTFVLESI</sequence>
<reference evidence="1 2" key="1">
    <citation type="submission" date="2015-04" db="EMBL/GenBank/DDBJ databases">
        <authorList>
            <person name="Heijne W.H."/>
            <person name="Fedorova N.D."/>
            <person name="Nierman W.C."/>
            <person name="Vollebregt A.W."/>
            <person name="Zhao Z."/>
            <person name="Wu L."/>
            <person name="Kumar M."/>
            <person name="Stam H."/>
            <person name="van den Berg M.A."/>
            <person name="Pel H.J."/>
        </authorList>
    </citation>
    <scope>NUCLEOTIDE SEQUENCE [LARGE SCALE GENOMIC DNA]</scope>
    <source>
        <strain evidence="1 2">CBS 393.64</strain>
    </source>
</reference>
<name>A0A0F4YRU2_RASE3</name>
<proteinExistence type="predicted"/>
<dbReference type="AlphaFoldDB" id="A0A0F4YRU2"/>
<comment type="caution">
    <text evidence="1">The sequence shown here is derived from an EMBL/GenBank/DDBJ whole genome shotgun (WGS) entry which is preliminary data.</text>
</comment>
<evidence type="ECO:0000313" key="1">
    <source>
        <dbReference type="EMBL" id="KKA20571.1"/>
    </source>
</evidence>
<accession>A0A0F4YRU2</accession>
<dbReference type="RefSeq" id="XP_013327183.1">
    <property type="nucleotide sequence ID" value="XM_013471729.1"/>
</dbReference>
<dbReference type="GeneID" id="25317746"/>
<protein>
    <submittedName>
        <fullName evidence="1">Uncharacterized protein</fullName>
    </submittedName>
</protein>
<dbReference type="Proteomes" id="UP000053958">
    <property type="component" value="Unassembled WGS sequence"/>
</dbReference>
<keyword evidence="2" id="KW-1185">Reference proteome</keyword>
<evidence type="ECO:0000313" key="2">
    <source>
        <dbReference type="Proteomes" id="UP000053958"/>
    </source>
</evidence>
<gene>
    <name evidence="1" type="ORF">T310_5401</name>
</gene>
<dbReference type="EMBL" id="LASV01000247">
    <property type="protein sequence ID" value="KKA20571.1"/>
    <property type="molecule type" value="Genomic_DNA"/>
</dbReference>
<organism evidence="1 2">
    <name type="scientific">Rasamsonia emersonii (strain ATCC 16479 / CBS 393.64 / IMI 116815)</name>
    <dbReference type="NCBI Taxonomy" id="1408163"/>
    <lineage>
        <taxon>Eukaryota</taxon>
        <taxon>Fungi</taxon>
        <taxon>Dikarya</taxon>
        <taxon>Ascomycota</taxon>
        <taxon>Pezizomycotina</taxon>
        <taxon>Eurotiomycetes</taxon>
        <taxon>Eurotiomycetidae</taxon>
        <taxon>Eurotiales</taxon>
        <taxon>Trichocomaceae</taxon>
        <taxon>Rasamsonia</taxon>
    </lineage>
</organism>